<dbReference type="AlphaFoldDB" id="X1ELM3"/>
<protein>
    <submittedName>
        <fullName evidence="1">Uncharacterized protein</fullName>
    </submittedName>
</protein>
<accession>X1ELM3</accession>
<organism evidence="1">
    <name type="scientific">marine sediment metagenome</name>
    <dbReference type="NCBI Taxonomy" id="412755"/>
    <lineage>
        <taxon>unclassified sequences</taxon>
        <taxon>metagenomes</taxon>
        <taxon>ecological metagenomes</taxon>
    </lineage>
</organism>
<dbReference type="EMBL" id="BARU01014571">
    <property type="protein sequence ID" value="GAH34271.1"/>
    <property type="molecule type" value="Genomic_DNA"/>
</dbReference>
<gene>
    <name evidence="1" type="ORF">S03H2_25630</name>
</gene>
<feature type="non-terminal residue" evidence="1">
    <location>
        <position position="1"/>
    </location>
</feature>
<proteinExistence type="predicted"/>
<sequence>LFTQSAKHHQIKQRVIDTKSGLIADGSKLTRFSFTDHDEAHIATRTLLHDDEKQLLINLFKATSKKTSDYAAFSLLDLPLKANLIRDQQHGSIPKTHLGKNAFTQAFVIDLFTEIHNVINNVKISLHASNYIKTNINSPIDAVQLSTT</sequence>
<feature type="non-terminal residue" evidence="1">
    <location>
        <position position="148"/>
    </location>
</feature>
<evidence type="ECO:0000313" key="1">
    <source>
        <dbReference type="EMBL" id="GAH34271.1"/>
    </source>
</evidence>
<name>X1ELM3_9ZZZZ</name>
<comment type="caution">
    <text evidence="1">The sequence shown here is derived from an EMBL/GenBank/DDBJ whole genome shotgun (WGS) entry which is preliminary data.</text>
</comment>
<reference evidence="1" key="1">
    <citation type="journal article" date="2014" name="Front. Microbiol.">
        <title>High frequency of phylogenetically diverse reductive dehalogenase-homologous genes in deep subseafloor sedimentary metagenomes.</title>
        <authorList>
            <person name="Kawai M."/>
            <person name="Futagami T."/>
            <person name="Toyoda A."/>
            <person name="Takaki Y."/>
            <person name="Nishi S."/>
            <person name="Hori S."/>
            <person name="Arai W."/>
            <person name="Tsubouchi T."/>
            <person name="Morono Y."/>
            <person name="Uchiyama I."/>
            <person name="Ito T."/>
            <person name="Fujiyama A."/>
            <person name="Inagaki F."/>
            <person name="Takami H."/>
        </authorList>
    </citation>
    <scope>NUCLEOTIDE SEQUENCE</scope>
    <source>
        <strain evidence="1">Expedition CK06-06</strain>
    </source>
</reference>